<dbReference type="InterPro" id="IPR050951">
    <property type="entry name" value="Retrovirus_Pol_polyprotein"/>
</dbReference>
<evidence type="ECO:0000313" key="2">
    <source>
        <dbReference type="EnsemblPlants" id="TuG1812G0400001557.01.T01.cds429554"/>
    </source>
</evidence>
<proteinExistence type="predicted"/>
<dbReference type="Gene3D" id="3.30.420.10">
    <property type="entry name" value="Ribonuclease H-like superfamily/Ribonuclease H"/>
    <property type="match status" value="1"/>
</dbReference>
<dbReference type="Pfam" id="PF00665">
    <property type="entry name" value="rve"/>
    <property type="match status" value="1"/>
</dbReference>
<name>A0A8R7Q3L5_TRIUA</name>
<keyword evidence="3" id="KW-1185">Reference proteome</keyword>
<dbReference type="Gramene" id="TuG1812G0400001557.01.T01">
    <property type="protein sequence ID" value="TuG1812G0400001557.01.T01.cds429554"/>
    <property type="gene ID" value="TuG1812G0400001557.01"/>
</dbReference>
<dbReference type="GO" id="GO:0003676">
    <property type="term" value="F:nucleic acid binding"/>
    <property type="evidence" value="ECO:0007669"/>
    <property type="project" value="InterPro"/>
</dbReference>
<reference evidence="3" key="1">
    <citation type="journal article" date="2013" name="Nature">
        <title>Draft genome of the wheat A-genome progenitor Triticum urartu.</title>
        <authorList>
            <person name="Ling H.Q."/>
            <person name="Zhao S."/>
            <person name="Liu D."/>
            <person name="Wang J."/>
            <person name="Sun H."/>
            <person name="Zhang C."/>
            <person name="Fan H."/>
            <person name="Li D."/>
            <person name="Dong L."/>
            <person name="Tao Y."/>
            <person name="Gao C."/>
            <person name="Wu H."/>
            <person name="Li Y."/>
            <person name="Cui Y."/>
            <person name="Guo X."/>
            <person name="Zheng S."/>
            <person name="Wang B."/>
            <person name="Yu K."/>
            <person name="Liang Q."/>
            <person name="Yang W."/>
            <person name="Lou X."/>
            <person name="Chen J."/>
            <person name="Feng M."/>
            <person name="Jian J."/>
            <person name="Zhang X."/>
            <person name="Luo G."/>
            <person name="Jiang Y."/>
            <person name="Liu J."/>
            <person name="Wang Z."/>
            <person name="Sha Y."/>
            <person name="Zhang B."/>
            <person name="Wu H."/>
            <person name="Tang D."/>
            <person name="Shen Q."/>
            <person name="Xue P."/>
            <person name="Zou S."/>
            <person name="Wang X."/>
            <person name="Liu X."/>
            <person name="Wang F."/>
            <person name="Yang Y."/>
            <person name="An X."/>
            <person name="Dong Z."/>
            <person name="Zhang K."/>
            <person name="Zhang X."/>
            <person name="Luo M.C."/>
            <person name="Dvorak J."/>
            <person name="Tong Y."/>
            <person name="Wang J."/>
            <person name="Yang H."/>
            <person name="Li Z."/>
            <person name="Wang D."/>
            <person name="Zhang A."/>
            <person name="Wang J."/>
        </authorList>
    </citation>
    <scope>NUCLEOTIDE SEQUENCE</scope>
    <source>
        <strain evidence="3">cv. G1812</strain>
    </source>
</reference>
<dbReference type="Proteomes" id="UP000015106">
    <property type="component" value="Chromosome 4"/>
</dbReference>
<dbReference type="InterPro" id="IPR036397">
    <property type="entry name" value="RNaseH_sf"/>
</dbReference>
<dbReference type="SUPFAM" id="SSF53098">
    <property type="entry name" value="Ribonuclease H-like"/>
    <property type="match status" value="1"/>
</dbReference>
<dbReference type="GO" id="GO:0015074">
    <property type="term" value="P:DNA integration"/>
    <property type="evidence" value="ECO:0007669"/>
    <property type="project" value="InterPro"/>
</dbReference>
<dbReference type="PANTHER" id="PTHR37984:SF5">
    <property type="entry name" value="PROTEIN NYNRIN-LIKE"/>
    <property type="match status" value="1"/>
</dbReference>
<organism evidence="2 3">
    <name type="scientific">Triticum urartu</name>
    <name type="common">Red wild einkorn</name>
    <name type="synonym">Crithodium urartu</name>
    <dbReference type="NCBI Taxonomy" id="4572"/>
    <lineage>
        <taxon>Eukaryota</taxon>
        <taxon>Viridiplantae</taxon>
        <taxon>Streptophyta</taxon>
        <taxon>Embryophyta</taxon>
        <taxon>Tracheophyta</taxon>
        <taxon>Spermatophyta</taxon>
        <taxon>Magnoliopsida</taxon>
        <taxon>Liliopsida</taxon>
        <taxon>Poales</taxon>
        <taxon>Poaceae</taxon>
        <taxon>BOP clade</taxon>
        <taxon>Pooideae</taxon>
        <taxon>Triticodae</taxon>
        <taxon>Triticeae</taxon>
        <taxon>Triticinae</taxon>
        <taxon>Triticum</taxon>
    </lineage>
</organism>
<protein>
    <recommendedName>
        <fullName evidence="1">Integrase catalytic domain-containing protein</fullName>
    </recommendedName>
</protein>
<accession>A0A8R7Q3L5</accession>
<dbReference type="InterPro" id="IPR001584">
    <property type="entry name" value="Integrase_cat-core"/>
</dbReference>
<sequence>MLVVDRFTKYSHFIPLAHPYTVQSVSHAFMDNVFKWNGLPKSIVSDRNWIFTSNMWQAFFKALQVKLRFSSAYHPQSDGQTERVNQCVENYLRCMVFQQPRKWASLDQENATWEDADFIKGLFPEFYTAPIRGWCPNSNT</sequence>
<dbReference type="EnsemblPlants" id="TuG1812G0400001557.01.T01">
    <property type="protein sequence ID" value="TuG1812G0400001557.01.T01.cds429554"/>
    <property type="gene ID" value="TuG1812G0400001557.01"/>
</dbReference>
<evidence type="ECO:0000313" key="3">
    <source>
        <dbReference type="Proteomes" id="UP000015106"/>
    </source>
</evidence>
<evidence type="ECO:0000259" key="1">
    <source>
        <dbReference type="PROSITE" id="PS50994"/>
    </source>
</evidence>
<dbReference type="PROSITE" id="PS50994">
    <property type="entry name" value="INTEGRASE"/>
    <property type="match status" value="1"/>
</dbReference>
<feature type="domain" description="Integrase catalytic" evidence="1">
    <location>
        <begin position="1"/>
        <end position="140"/>
    </location>
</feature>
<reference evidence="2" key="2">
    <citation type="submission" date="2018-03" db="EMBL/GenBank/DDBJ databases">
        <title>The Triticum urartu genome reveals the dynamic nature of wheat genome evolution.</title>
        <authorList>
            <person name="Ling H."/>
            <person name="Ma B."/>
            <person name="Shi X."/>
            <person name="Liu H."/>
            <person name="Dong L."/>
            <person name="Sun H."/>
            <person name="Cao Y."/>
            <person name="Gao Q."/>
            <person name="Zheng S."/>
            <person name="Li Y."/>
            <person name="Yu Y."/>
            <person name="Du H."/>
            <person name="Qi M."/>
            <person name="Li Y."/>
            <person name="Yu H."/>
            <person name="Cui Y."/>
            <person name="Wang N."/>
            <person name="Chen C."/>
            <person name="Wu H."/>
            <person name="Zhao Y."/>
            <person name="Zhang J."/>
            <person name="Li Y."/>
            <person name="Zhou W."/>
            <person name="Zhang B."/>
            <person name="Hu W."/>
            <person name="Eijk M."/>
            <person name="Tang J."/>
            <person name="Witsenboer H."/>
            <person name="Zhao S."/>
            <person name="Li Z."/>
            <person name="Zhang A."/>
            <person name="Wang D."/>
            <person name="Liang C."/>
        </authorList>
    </citation>
    <scope>NUCLEOTIDE SEQUENCE [LARGE SCALE GENOMIC DNA]</scope>
    <source>
        <strain evidence="2">cv. G1812</strain>
    </source>
</reference>
<dbReference type="PANTHER" id="PTHR37984">
    <property type="entry name" value="PROTEIN CBG26694"/>
    <property type="match status" value="1"/>
</dbReference>
<reference evidence="2" key="3">
    <citation type="submission" date="2022-06" db="UniProtKB">
        <authorList>
            <consortium name="EnsemblPlants"/>
        </authorList>
    </citation>
    <scope>IDENTIFICATION</scope>
</reference>
<dbReference type="InterPro" id="IPR012337">
    <property type="entry name" value="RNaseH-like_sf"/>
</dbReference>
<dbReference type="AlphaFoldDB" id="A0A8R7Q3L5"/>